<keyword evidence="3" id="KW-0479">Metal-binding</keyword>
<evidence type="ECO:0000256" key="3">
    <source>
        <dbReference type="ARBA" id="ARBA00022723"/>
    </source>
</evidence>
<proteinExistence type="inferred from homology"/>
<dbReference type="GO" id="GO:0005506">
    <property type="term" value="F:iron ion binding"/>
    <property type="evidence" value="ECO:0007669"/>
    <property type="project" value="InterPro"/>
</dbReference>
<dbReference type="InterPro" id="IPR050529">
    <property type="entry name" value="CYP450_sterol_14alpha_dmase"/>
</dbReference>
<comment type="similarity">
    <text evidence="1">Belongs to the cytochrome P450 family.</text>
</comment>
<evidence type="ECO:0000256" key="4">
    <source>
        <dbReference type="ARBA" id="ARBA00023004"/>
    </source>
</evidence>
<dbReference type="Gene3D" id="1.10.630.10">
    <property type="entry name" value="Cytochrome P450"/>
    <property type="match status" value="1"/>
</dbReference>
<dbReference type="AlphaFoldDB" id="A0A9W8YRE3"/>
<dbReference type="OrthoDB" id="1470350at2759"/>
<gene>
    <name evidence="5" type="ORF">N0V93_004625</name>
</gene>
<dbReference type="PANTHER" id="PTHR24304:SF2">
    <property type="entry name" value="24-HYDROXYCHOLESTEROL 7-ALPHA-HYDROXYLASE"/>
    <property type="match status" value="1"/>
</dbReference>
<sequence length="472" mass="53424">MVFILPVWVNKLKTWQKYCTSHSKFSVEAGQGQYLWLEDPWSKARNYWLCHHAAIKHVFSRAAISQTDHRAGFDWFHYAGWEIPTMDPKYRTTVRNADQTVHSRLAKSKLASLLDKVREIGYSEIQRFKKAAGSDGRFVSLHTLMYRLGYNVNCIGIFGPQLDHVETRVILQTFTEDQHMLFASFNWPLPIWLSTLVIPGARRTARARKRLFSLLFKWYKAGGVQSASPELKAIVQVFEDVNASPDIGSKFLNMMMIAFLANTPETLGWLFTHITQTPQLFSRIREECDALGEEYALNSINFKQATPYLYSAFFETFRLYVFTGTPVTVIRPCKLPGMGDHIFQPGDILHSMGEAAAMDIEVYGDDAQLWKGHRFVGEGGEDLLKYDLTFGIGRSPCPGRNFAIAELCMLAARSRVHRSASEGDGLVNVIDLDGKIKRIIHPGNSSDHGVPGMTAANIPLYDFACKLTPRKK</sequence>
<dbReference type="InterPro" id="IPR001128">
    <property type="entry name" value="Cyt_P450"/>
</dbReference>
<name>A0A9W8YRE3_9PEZI</name>
<dbReference type="InterPro" id="IPR036396">
    <property type="entry name" value="Cyt_P450_sf"/>
</dbReference>
<dbReference type="EMBL" id="JAPEVB010000003">
    <property type="protein sequence ID" value="KAJ4391012.1"/>
    <property type="molecule type" value="Genomic_DNA"/>
</dbReference>
<protein>
    <recommendedName>
        <fullName evidence="7">Cytochrome P450</fullName>
    </recommendedName>
</protein>
<dbReference type="GO" id="GO:0020037">
    <property type="term" value="F:heme binding"/>
    <property type="evidence" value="ECO:0007669"/>
    <property type="project" value="InterPro"/>
</dbReference>
<dbReference type="GO" id="GO:0016705">
    <property type="term" value="F:oxidoreductase activity, acting on paired donors, with incorporation or reduction of molecular oxygen"/>
    <property type="evidence" value="ECO:0007669"/>
    <property type="project" value="InterPro"/>
</dbReference>
<keyword evidence="4" id="KW-0408">Iron</keyword>
<comment type="caution">
    <text evidence="5">The sequence shown here is derived from an EMBL/GenBank/DDBJ whole genome shotgun (WGS) entry which is preliminary data.</text>
</comment>
<accession>A0A9W8YRE3</accession>
<evidence type="ECO:0000313" key="5">
    <source>
        <dbReference type="EMBL" id="KAJ4391012.1"/>
    </source>
</evidence>
<dbReference type="GO" id="GO:0008395">
    <property type="term" value="F:steroid hydroxylase activity"/>
    <property type="evidence" value="ECO:0007669"/>
    <property type="project" value="TreeGrafter"/>
</dbReference>
<reference evidence="5" key="1">
    <citation type="submission" date="2022-10" db="EMBL/GenBank/DDBJ databases">
        <title>Tapping the CABI collections for fungal endophytes: first genome assemblies for Collariella, Neodidymelliopsis, Ascochyta clinopodiicola, Didymella pomorum, Didymosphaeria variabile, Neocosmospora piperis and Neocucurbitaria cava.</title>
        <authorList>
            <person name="Hill R."/>
        </authorList>
    </citation>
    <scope>NUCLEOTIDE SEQUENCE</scope>
    <source>
        <strain evidence="5">IMI 355082</strain>
    </source>
</reference>
<keyword evidence="2" id="KW-0349">Heme</keyword>
<keyword evidence="6" id="KW-1185">Reference proteome</keyword>
<evidence type="ECO:0000256" key="2">
    <source>
        <dbReference type="ARBA" id="ARBA00022617"/>
    </source>
</evidence>
<evidence type="ECO:0000313" key="6">
    <source>
        <dbReference type="Proteomes" id="UP001140453"/>
    </source>
</evidence>
<evidence type="ECO:0008006" key="7">
    <source>
        <dbReference type="Google" id="ProtNLM"/>
    </source>
</evidence>
<dbReference type="Pfam" id="PF00067">
    <property type="entry name" value="p450"/>
    <property type="match status" value="1"/>
</dbReference>
<dbReference type="Proteomes" id="UP001140453">
    <property type="component" value="Unassembled WGS sequence"/>
</dbReference>
<organism evidence="5 6">
    <name type="scientific">Gnomoniopsis smithogilvyi</name>
    <dbReference type="NCBI Taxonomy" id="1191159"/>
    <lineage>
        <taxon>Eukaryota</taxon>
        <taxon>Fungi</taxon>
        <taxon>Dikarya</taxon>
        <taxon>Ascomycota</taxon>
        <taxon>Pezizomycotina</taxon>
        <taxon>Sordariomycetes</taxon>
        <taxon>Sordariomycetidae</taxon>
        <taxon>Diaporthales</taxon>
        <taxon>Gnomoniaceae</taxon>
        <taxon>Gnomoniopsis</taxon>
    </lineage>
</organism>
<dbReference type="SUPFAM" id="SSF48264">
    <property type="entry name" value="Cytochrome P450"/>
    <property type="match status" value="1"/>
</dbReference>
<evidence type="ECO:0000256" key="1">
    <source>
        <dbReference type="ARBA" id="ARBA00010617"/>
    </source>
</evidence>
<dbReference type="PANTHER" id="PTHR24304">
    <property type="entry name" value="CYTOCHROME P450 FAMILY 7"/>
    <property type="match status" value="1"/>
</dbReference>